<dbReference type="EMBL" id="JAQQWM010000005">
    <property type="protein sequence ID" value="KAK8063212.1"/>
    <property type="molecule type" value="Genomic_DNA"/>
</dbReference>
<protein>
    <submittedName>
        <fullName evidence="2">Uncharacterized protein</fullName>
    </submittedName>
</protein>
<reference evidence="2 3" key="1">
    <citation type="submission" date="2023-01" db="EMBL/GenBank/DDBJ databases">
        <title>Analysis of 21 Apiospora genomes using comparative genomics revels a genus with tremendous synthesis potential of carbohydrate active enzymes and secondary metabolites.</title>
        <authorList>
            <person name="Sorensen T."/>
        </authorList>
    </citation>
    <scope>NUCLEOTIDE SEQUENCE [LARGE SCALE GENOMIC DNA]</scope>
    <source>
        <strain evidence="2 3">CBS 83171</strain>
    </source>
</reference>
<accession>A0ABR1UWB5</accession>
<evidence type="ECO:0000313" key="3">
    <source>
        <dbReference type="Proteomes" id="UP001446871"/>
    </source>
</evidence>
<gene>
    <name evidence="2" type="ORF">PG996_007864</name>
</gene>
<sequence length="112" mass="12650">MSSNTETSSSPKMTVYRAPPPAPSSVGFSSGSSTPWTFLTGFFRTAEQEWLDGIPKQREGFEDLVWAENDVADPADDDLMEILVDDYWVWVGTRSDLREKKRKQDILLGKCE</sequence>
<keyword evidence="3" id="KW-1185">Reference proteome</keyword>
<feature type="compositionally biased region" description="Polar residues" evidence="1">
    <location>
        <begin position="1"/>
        <end position="12"/>
    </location>
</feature>
<evidence type="ECO:0000313" key="2">
    <source>
        <dbReference type="EMBL" id="KAK8063212.1"/>
    </source>
</evidence>
<feature type="region of interest" description="Disordered" evidence="1">
    <location>
        <begin position="1"/>
        <end position="32"/>
    </location>
</feature>
<comment type="caution">
    <text evidence="2">The sequence shown here is derived from an EMBL/GenBank/DDBJ whole genome shotgun (WGS) entry which is preliminary data.</text>
</comment>
<dbReference type="Proteomes" id="UP001446871">
    <property type="component" value="Unassembled WGS sequence"/>
</dbReference>
<proteinExistence type="predicted"/>
<evidence type="ECO:0000256" key="1">
    <source>
        <dbReference type="SAM" id="MobiDB-lite"/>
    </source>
</evidence>
<organism evidence="2 3">
    <name type="scientific">Apiospora saccharicola</name>
    <dbReference type="NCBI Taxonomy" id="335842"/>
    <lineage>
        <taxon>Eukaryota</taxon>
        <taxon>Fungi</taxon>
        <taxon>Dikarya</taxon>
        <taxon>Ascomycota</taxon>
        <taxon>Pezizomycotina</taxon>
        <taxon>Sordariomycetes</taxon>
        <taxon>Xylariomycetidae</taxon>
        <taxon>Amphisphaeriales</taxon>
        <taxon>Apiosporaceae</taxon>
        <taxon>Apiospora</taxon>
    </lineage>
</organism>
<name>A0ABR1UWB5_9PEZI</name>